<evidence type="ECO:0000256" key="3">
    <source>
        <dbReference type="ARBA" id="ARBA00022679"/>
    </source>
</evidence>
<comment type="catalytic activity">
    <reaction evidence="7">
        <text>L-threonyl-[protein] + ATP = O-phospho-L-threonyl-[protein] + ADP + H(+)</text>
        <dbReference type="Rhea" id="RHEA:46608"/>
        <dbReference type="Rhea" id="RHEA-COMP:11060"/>
        <dbReference type="Rhea" id="RHEA-COMP:11605"/>
        <dbReference type="ChEBI" id="CHEBI:15378"/>
        <dbReference type="ChEBI" id="CHEBI:30013"/>
        <dbReference type="ChEBI" id="CHEBI:30616"/>
        <dbReference type="ChEBI" id="CHEBI:61977"/>
        <dbReference type="ChEBI" id="CHEBI:456216"/>
        <dbReference type="EC" id="2.7.11.1"/>
    </reaction>
</comment>
<dbReference type="GO" id="GO:0004674">
    <property type="term" value="F:protein serine/threonine kinase activity"/>
    <property type="evidence" value="ECO:0007669"/>
    <property type="project" value="UniProtKB-KW"/>
</dbReference>
<dbReference type="Gene3D" id="3.30.200.20">
    <property type="entry name" value="Phosphorylase Kinase, domain 1"/>
    <property type="match status" value="1"/>
</dbReference>
<evidence type="ECO:0000256" key="4">
    <source>
        <dbReference type="ARBA" id="ARBA00022741"/>
    </source>
</evidence>
<protein>
    <recommendedName>
        <fullName evidence="1">non-specific serine/threonine protein kinase</fullName>
        <ecNumber evidence="1">2.7.11.1</ecNumber>
    </recommendedName>
</protein>
<reference evidence="10" key="1">
    <citation type="submission" date="2023-05" db="EMBL/GenBank/DDBJ databases">
        <title>Genome and transcriptome analyses reveal genes involved in the formation of fine ridges on petal epidermal cells in Hibiscus trionum.</title>
        <authorList>
            <person name="Koshimizu S."/>
            <person name="Masuda S."/>
            <person name="Ishii T."/>
            <person name="Shirasu K."/>
            <person name="Hoshino A."/>
            <person name="Arita M."/>
        </authorList>
    </citation>
    <scope>NUCLEOTIDE SEQUENCE</scope>
    <source>
        <strain evidence="10">Hamamatsu line</strain>
    </source>
</reference>
<dbReference type="PANTHER" id="PTHR13902">
    <property type="entry name" value="SERINE/THREONINE-PROTEIN KINASE WNK WITH NO LYSINE -RELATED"/>
    <property type="match status" value="1"/>
</dbReference>
<comment type="caution">
    <text evidence="10">The sequence shown here is derived from an EMBL/GenBank/DDBJ whole genome shotgun (WGS) entry which is preliminary data.</text>
</comment>
<accession>A0A9W7H370</accession>
<organism evidence="10 11">
    <name type="scientific">Hibiscus trionum</name>
    <name type="common">Flower of an hour</name>
    <dbReference type="NCBI Taxonomy" id="183268"/>
    <lineage>
        <taxon>Eukaryota</taxon>
        <taxon>Viridiplantae</taxon>
        <taxon>Streptophyta</taxon>
        <taxon>Embryophyta</taxon>
        <taxon>Tracheophyta</taxon>
        <taxon>Spermatophyta</taxon>
        <taxon>Magnoliopsida</taxon>
        <taxon>eudicotyledons</taxon>
        <taxon>Gunneridae</taxon>
        <taxon>Pentapetalae</taxon>
        <taxon>rosids</taxon>
        <taxon>malvids</taxon>
        <taxon>Malvales</taxon>
        <taxon>Malvaceae</taxon>
        <taxon>Malvoideae</taxon>
        <taxon>Hibiscus</taxon>
    </lineage>
</organism>
<evidence type="ECO:0000256" key="6">
    <source>
        <dbReference type="ARBA" id="ARBA00022840"/>
    </source>
</evidence>
<dbReference type="InterPro" id="IPR011009">
    <property type="entry name" value="Kinase-like_dom_sf"/>
</dbReference>
<dbReference type="EC" id="2.7.11.1" evidence="1"/>
<gene>
    <name evidence="10" type="ORF">HRI_000653000</name>
</gene>
<keyword evidence="3" id="KW-0808">Transferase</keyword>
<evidence type="ECO:0000256" key="5">
    <source>
        <dbReference type="ARBA" id="ARBA00022777"/>
    </source>
</evidence>
<evidence type="ECO:0000256" key="1">
    <source>
        <dbReference type="ARBA" id="ARBA00012513"/>
    </source>
</evidence>
<keyword evidence="6" id="KW-0067">ATP-binding</keyword>
<keyword evidence="5" id="KW-0418">Kinase</keyword>
<keyword evidence="4" id="KW-0547">Nucleotide-binding</keyword>
<dbReference type="EMBL" id="BSYR01000007">
    <property type="protein sequence ID" value="GMI69837.1"/>
    <property type="molecule type" value="Genomic_DNA"/>
</dbReference>
<dbReference type="GO" id="GO:0005524">
    <property type="term" value="F:ATP binding"/>
    <property type="evidence" value="ECO:0007669"/>
    <property type="project" value="UniProtKB-KW"/>
</dbReference>
<evidence type="ECO:0000256" key="2">
    <source>
        <dbReference type="ARBA" id="ARBA00022527"/>
    </source>
</evidence>
<evidence type="ECO:0000256" key="8">
    <source>
        <dbReference type="ARBA" id="ARBA00048679"/>
    </source>
</evidence>
<comment type="catalytic activity">
    <reaction evidence="8">
        <text>L-seryl-[protein] + ATP = O-phospho-L-seryl-[protein] + ADP + H(+)</text>
        <dbReference type="Rhea" id="RHEA:17989"/>
        <dbReference type="Rhea" id="RHEA-COMP:9863"/>
        <dbReference type="Rhea" id="RHEA-COMP:11604"/>
        <dbReference type="ChEBI" id="CHEBI:15378"/>
        <dbReference type="ChEBI" id="CHEBI:29999"/>
        <dbReference type="ChEBI" id="CHEBI:30616"/>
        <dbReference type="ChEBI" id="CHEBI:83421"/>
        <dbReference type="ChEBI" id="CHEBI:456216"/>
        <dbReference type="EC" id="2.7.11.1"/>
    </reaction>
</comment>
<dbReference type="OrthoDB" id="4062651at2759"/>
<evidence type="ECO:0000259" key="9">
    <source>
        <dbReference type="PROSITE" id="PS50011"/>
    </source>
</evidence>
<evidence type="ECO:0000313" key="11">
    <source>
        <dbReference type="Proteomes" id="UP001165190"/>
    </source>
</evidence>
<dbReference type="FunFam" id="3.30.200.20:FF:000075">
    <property type="entry name" value="Probable serine/threonine-protein kinase WNK1"/>
    <property type="match status" value="1"/>
</dbReference>
<dbReference type="Proteomes" id="UP001165190">
    <property type="component" value="Unassembled WGS sequence"/>
</dbReference>
<feature type="domain" description="Protein kinase" evidence="9">
    <location>
        <begin position="26"/>
        <end position="96"/>
    </location>
</feature>
<evidence type="ECO:0000256" key="7">
    <source>
        <dbReference type="ARBA" id="ARBA00047899"/>
    </source>
</evidence>
<sequence>MSAASTNMSDREGESFVEVDPTGRFERYNDMLGSGAVKKVYRAFDQEEGIEVAWNQVKLSKFSEDTVLVINRLQSEVQLLRTLKNMYIIVCYSVWR</sequence>
<name>A0A9W7H370_HIBTR</name>
<dbReference type="InterPro" id="IPR000719">
    <property type="entry name" value="Prot_kinase_dom"/>
</dbReference>
<keyword evidence="2" id="KW-0723">Serine/threonine-protein kinase</keyword>
<dbReference type="PROSITE" id="PS50011">
    <property type="entry name" value="PROTEIN_KINASE_DOM"/>
    <property type="match status" value="1"/>
</dbReference>
<dbReference type="AlphaFoldDB" id="A0A9W7H370"/>
<keyword evidence="11" id="KW-1185">Reference proteome</keyword>
<dbReference type="InterPro" id="IPR050588">
    <property type="entry name" value="WNK_Ser-Thr_kinase"/>
</dbReference>
<evidence type="ECO:0000313" key="10">
    <source>
        <dbReference type="EMBL" id="GMI69837.1"/>
    </source>
</evidence>
<proteinExistence type="predicted"/>
<dbReference type="SUPFAM" id="SSF56112">
    <property type="entry name" value="Protein kinase-like (PK-like)"/>
    <property type="match status" value="1"/>
</dbReference>